<dbReference type="Gramene" id="OE9A027656T1">
    <property type="protein sequence ID" value="OE9A027656C1"/>
    <property type="gene ID" value="OE9A027656"/>
</dbReference>
<proteinExistence type="predicted"/>
<dbReference type="AlphaFoldDB" id="A0A8S0UIR9"/>
<protein>
    <submittedName>
        <fullName evidence="1">Uncharacterized protein</fullName>
    </submittedName>
</protein>
<organism evidence="1 2">
    <name type="scientific">Olea europaea subsp. europaea</name>
    <dbReference type="NCBI Taxonomy" id="158383"/>
    <lineage>
        <taxon>Eukaryota</taxon>
        <taxon>Viridiplantae</taxon>
        <taxon>Streptophyta</taxon>
        <taxon>Embryophyta</taxon>
        <taxon>Tracheophyta</taxon>
        <taxon>Spermatophyta</taxon>
        <taxon>Magnoliopsida</taxon>
        <taxon>eudicotyledons</taxon>
        <taxon>Gunneridae</taxon>
        <taxon>Pentapetalae</taxon>
        <taxon>asterids</taxon>
        <taxon>lamiids</taxon>
        <taxon>Lamiales</taxon>
        <taxon>Oleaceae</taxon>
        <taxon>Oleeae</taxon>
        <taxon>Olea</taxon>
    </lineage>
</organism>
<reference evidence="1 2" key="1">
    <citation type="submission" date="2019-12" db="EMBL/GenBank/DDBJ databases">
        <authorList>
            <person name="Alioto T."/>
            <person name="Alioto T."/>
            <person name="Gomez Garrido J."/>
        </authorList>
    </citation>
    <scope>NUCLEOTIDE SEQUENCE [LARGE SCALE GENOMIC DNA]</scope>
</reference>
<evidence type="ECO:0000313" key="1">
    <source>
        <dbReference type="EMBL" id="CAA3017865.1"/>
    </source>
</evidence>
<dbReference type="Proteomes" id="UP000594638">
    <property type="component" value="Unassembled WGS sequence"/>
</dbReference>
<keyword evidence="2" id="KW-1185">Reference proteome</keyword>
<dbReference type="EMBL" id="CACTIH010007751">
    <property type="protein sequence ID" value="CAA3017865.1"/>
    <property type="molecule type" value="Genomic_DNA"/>
</dbReference>
<gene>
    <name evidence="1" type="ORF">OLEA9_A027656</name>
</gene>
<name>A0A8S0UIR9_OLEEU</name>
<evidence type="ECO:0000313" key="2">
    <source>
        <dbReference type="Proteomes" id="UP000594638"/>
    </source>
</evidence>
<accession>A0A8S0UIR9</accession>
<comment type="caution">
    <text evidence="1">The sequence shown here is derived from an EMBL/GenBank/DDBJ whole genome shotgun (WGS) entry which is preliminary data.</text>
</comment>
<sequence length="132" mass="14160">MIPRKLYAKFSDDSVHQALGFPAAASVVPEVGYASPFQSSVATVSSWDPAMHTGRPNFVSGPVTFLGQVYASTSVTAYSTATIPPGSSPLPQTNHISLVALLCTNQMCCLGKRREWMIVCNSTALMYFIPDV</sequence>